<feature type="compositionally biased region" description="Basic and acidic residues" evidence="6">
    <location>
        <begin position="389"/>
        <end position="398"/>
    </location>
</feature>
<feature type="compositionally biased region" description="Low complexity" evidence="6">
    <location>
        <begin position="363"/>
        <end position="375"/>
    </location>
</feature>
<feature type="compositionally biased region" description="Low complexity" evidence="6">
    <location>
        <begin position="705"/>
        <end position="719"/>
    </location>
</feature>
<dbReference type="Gene3D" id="3.10.290.10">
    <property type="entry name" value="RNA-binding S4 domain"/>
    <property type="match status" value="1"/>
</dbReference>
<dbReference type="InterPro" id="IPR006145">
    <property type="entry name" value="PsdUridine_synth_RsuA/RluA"/>
</dbReference>
<dbReference type="SMART" id="SM00363">
    <property type="entry name" value="S4"/>
    <property type="match status" value="1"/>
</dbReference>
<dbReference type="PANTHER" id="PTHR47683:SF3">
    <property type="entry name" value="RIBOSOMAL LARGE SUBUNIT PSEUDOURIDINE SYNTHASE B"/>
    <property type="match status" value="1"/>
</dbReference>
<feature type="compositionally biased region" description="Acidic residues" evidence="6">
    <location>
        <begin position="399"/>
        <end position="415"/>
    </location>
</feature>
<sequence>MNNDQNEQDLTPAAAAAGQEGVASPAGSGTDETPPARRRRTPTRRSRAVAADATTEAAAGTPATEEAPAAPRRRVSRSRGQAPVATVDTDAAEVTSGQAAEGEAPAGIAAGTAAPDTAAGSGEAVAETPAKPARRTTRTRRRAADAAPAAASEPAEAAGTQAADGGTAPAAVQEGVGTEADAGVQVDAGTPADAVAEAAGAAGPEGAATPEAADGAAPARKPRRTAAAGTRTRRTAARKAASGPEAGAEAAPAAAVDRDPAVTPLAETDVLAQVAGGAAATDAMDVTQAADGADAAQAADATDAAKATATTDAAHATHPAHEAGKDDAPRHGIVAGVADDAPGRETGRMGGAAAGGWPGEQIALDLDGGDASAGAGDRDDYDDEDEDDPFNRIDPLEARDDDWDDEDEDDDDGPADADPVPFFARQAPIGLKGGHRAPPPGAEKLHKILADAGIGSRRDMEDLIIAGRVSVNGLPAHVGQRVGPEDVIRVNGKPLARKRAAAASQQPQVLLYHKPTGELVTRDDPGSRPKVFDRLPRLRGARWIAVGRLDLNSEGLLIFTTSGDLANRLMHPRYGWEREYAVRVLGRVDDAIRAQLLSGVMLEDGPATLQSIEDIGGDDDGANHWYRVVILEGRNREVRRLFDAVGLTVSRLVRIRFGPIALPPRLRRGRLQALADAEVRQLQQQIRKHTAEVVREGAAAGGPAGTATRPARGQGTATGRGRGRRNEADRRSAGQTPVQGEAGQRRPAGQGAAPGRAGGRWDRTQGQQGAQPGAPGRPGRGRRGQAQGSQAQAAGAGAPGFDAGLGMMQTGAGAYRQEGGQSAGGAPVGSRHPARRRLLRGRNRTQGQEAAVQDPAREAGPRQGAGTALRAGDGTSTSGQHAGQPGQERRTRGGRRNRPAGDGQTAAQGQAVQQGRGRRGGRRQADAMAGADEGTGRQNRGKRTPAKRQRTRQQGGAHAEAPSLVSVKTLEATAEKKTLTVSERRGWTETRYLPQAVSYSGDTDWSKIARETVLPDRSRPRRVKERNGNVAPRVRARPAQTARRVNYDDDNWQPTSDSAHLEGITRSMKRDERQQRWGGTPGFAARLGQPFDPNAGSGWGGQRQPDQRQPRGKRGGGAGLGGGAARPRRKNFKAR</sequence>
<evidence type="ECO:0000256" key="5">
    <source>
        <dbReference type="RuleBase" id="RU003887"/>
    </source>
</evidence>
<feature type="compositionally biased region" description="Low complexity" evidence="6">
    <location>
        <begin position="745"/>
        <end position="755"/>
    </location>
</feature>
<feature type="compositionally biased region" description="Basic residues" evidence="6">
    <location>
        <begin position="1126"/>
        <end position="1135"/>
    </location>
</feature>
<feature type="compositionally biased region" description="Low complexity" evidence="6">
    <location>
        <begin position="765"/>
        <end position="774"/>
    </location>
</feature>
<dbReference type="InterPro" id="IPR036986">
    <property type="entry name" value="S4_RNA-bd_sf"/>
</dbReference>
<accession>A0A3R8LRH0</accession>
<keyword evidence="3 5" id="KW-0413">Isomerase</keyword>
<feature type="compositionally biased region" description="Low complexity" evidence="6">
    <location>
        <begin position="238"/>
        <end position="255"/>
    </location>
</feature>
<comment type="similarity">
    <text evidence="1 5">Belongs to the pseudouridine synthase RsuA family.</text>
</comment>
<feature type="compositionally biased region" description="Acidic residues" evidence="6">
    <location>
        <begin position="379"/>
        <end position="388"/>
    </location>
</feature>
<feature type="region of interest" description="Disordered" evidence="6">
    <location>
        <begin position="1"/>
        <end position="256"/>
    </location>
</feature>
<protein>
    <recommendedName>
        <fullName evidence="5">Pseudouridine synthase</fullName>
        <ecNumber evidence="5">5.4.99.-</ecNumber>
    </recommendedName>
</protein>
<feature type="compositionally biased region" description="Basic residues" evidence="6">
    <location>
        <begin position="132"/>
        <end position="141"/>
    </location>
</feature>
<dbReference type="PROSITE" id="PS01149">
    <property type="entry name" value="PSI_RSU"/>
    <property type="match status" value="1"/>
</dbReference>
<dbReference type="GO" id="GO:0120159">
    <property type="term" value="F:rRNA pseudouridine synthase activity"/>
    <property type="evidence" value="ECO:0007669"/>
    <property type="project" value="UniProtKB-ARBA"/>
</dbReference>
<name>A0A3R8LRH0_9BURK</name>
<feature type="compositionally biased region" description="Basic residues" evidence="6">
    <location>
        <begin position="36"/>
        <end position="47"/>
    </location>
</feature>
<proteinExistence type="inferred from homology"/>
<dbReference type="Proteomes" id="UP000270261">
    <property type="component" value="Unassembled WGS sequence"/>
</dbReference>
<feature type="compositionally biased region" description="Basic residues" evidence="6">
    <location>
        <begin position="939"/>
        <end position="951"/>
    </location>
</feature>
<dbReference type="FunFam" id="3.30.70.1560:FF:000001">
    <property type="entry name" value="Pseudouridine synthase"/>
    <property type="match status" value="1"/>
</dbReference>
<dbReference type="SUPFAM" id="SSF55120">
    <property type="entry name" value="Pseudouridine synthase"/>
    <property type="match status" value="1"/>
</dbReference>
<feature type="compositionally biased region" description="Basic residues" evidence="6">
    <location>
        <begin position="832"/>
        <end position="843"/>
    </location>
</feature>
<feature type="compositionally biased region" description="Low complexity" evidence="6">
    <location>
        <begin position="306"/>
        <end position="317"/>
    </location>
</feature>
<feature type="compositionally biased region" description="Low complexity" evidence="6">
    <location>
        <begin position="784"/>
        <end position="800"/>
    </location>
</feature>
<feature type="compositionally biased region" description="Basic and acidic residues" evidence="6">
    <location>
        <begin position="319"/>
        <end position="330"/>
    </location>
</feature>
<organism evidence="8 9">
    <name type="scientific">Lautropia dentalis</name>
    <dbReference type="NCBI Taxonomy" id="2490857"/>
    <lineage>
        <taxon>Bacteria</taxon>
        <taxon>Pseudomonadati</taxon>
        <taxon>Pseudomonadota</taxon>
        <taxon>Betaproteobacteria</taxon>
        <taxon>Burkholderiales</taxon>
        <taxon>Burkholderiaceae</taxon>
        <taxon>Lautropia</taxon>
    </lineage>
</organism>
<dbReference type="InterPro" id="IPR050343">
    <property type="entry name" value="RsuA_PseudoU_synthase"/>
</dbReference>
<feature type="compositionally biased region" description="Low complexity" evidence="6">
    <location>
        <begin position="96"/>
        <end position="131"/>
    </location>
</feature>
<feature type="region of interest" description="Disordered" evidence="6">
    <location>
        <begin position="1017"/>
        <end position="1135"/>
    </location>
</feature>
<dbReference type="CDD" id="cd00165">
    <property type="entry name" value="S4"/>
    <property type="match status" value="1"/>
</dbReference>
<gene>
    <name evidence="8" type="ORF">EHV23_02830</name>
</gene>
<evidence type="ECO:0000259" key="7">
    <source>
        <dbReference type="SMART" id="SM00363"/>
    </source>
</evidence>
<dbReference type="Pfam" id="PF01479">
    <property type="entry name" value="S4"/>
    <property type="match status" value="1"/>
</dbReference>
<dbReference type="FunFam" id="3.10.290.10:FF:000003">
    <property type="entry name" value="Pseudouridine synthase"/>
    <property type="match status" value="1"/>
</dbReference>
<dbReference type="GO" id="GO:0005829">
    <property type="term" value="C:cytosol"/>
    <property type="evidence" value="ECO:0007669"/>
    <property type="project" value="UniProtKB-ARBA"/>
</dbReference>
<dbReference type="SUPFAM" id="SSF55174">
    <property type="entry name" value="Alpha-L RNA-binding motif"/>
    <property type="match status" value="1"/>
</dbReference>
<dbReference type="InterPro" id="IPR020094">
    <property type="entry name" value="TruA/RsuA/RluB/E/F_N"/>
</dbReference>
<keyword evidence="9" id="KW-1185">Reference proteome</keyword>
<feature type="region of interest" description="Disordered" evidence="6">
    <location>
        <begin position="697"/>
        <end position="963"/>
    </location>
</feature>
<evidence type="ECO:0000313" key="8">
    <source>
        <dbReference type="EMBL" id="RRN45192.1"/>
    </source>
</evidence>
<evidence type="ECO:0000256" key="2">
    <source>
        <dbReference type="ARBA" id="ARBA00022884"/>
    </source>
</evidence>
<dbReference type="Gene3D" id="3.30.70.580">
    <property type="entry name" value="Pseudouridine synthase I, catalytic domain, N-terminal subdomain"/>
    <property type="match status" value="1"/>
</dbReference>
<dbReference type="GO" id="GO:0000455">
    <property type="term" value="P:enzyme-directed rRNA pseudouridine synthesis"/>
    <property type="evidence" value="ECO:0007669"/>
    <property type="project" value="UniProtKB-ARBA"/>
</dbReference>
<feature type="compositionally biased region" description="Low complexity" evidence="6">
    <location>
        <begin position="187"/>
        <end position="230"/>
    </location>
</feature>
<feature type="compositionally biased region" description="Gly residues" evidence="6">
    <location>
        <begin position="348"/>
        <end position="358"/>
    </location>
</feature>
<dbReference type="CDD" id="cd02556">
    <property type="entry name" value="PseudoU_synth_RluB"/>
    <property type="match status" value="1"/>
</dbReference>
<dbReference type="InterPro" id="IPR042092">
    <property type="entry name" value="PsdUridine_s_RsuA/RluB/E/F_cat"/>
</dbReference>
<keyword evidence="2 4" id="KW-0694">RNA-binding</keyword>
<feature type="compositionally biased region" description="Gly residues" evidence="6">
    <location>
        <begin position="1115"/>
        <end position="1124"/>
    </location>
</feature>
<dbReference type="InterPro" id="IPR018496">
    <property type="entry name" value="PsdUridine_synth_RsuA/RluB_CS"/>
</dbReference>
<dbReference type="InterPro" id="IPR020103">
    <property type="entry name" value="PsdUridine_synth_cat_dom_sf"/>
</dbReference>
<dbReference type="Pfam" id="PF00849">
    <property type="entry name" value="PseudoU_synth_2"/>
    <property type="match status" value="1"/>
</dbReference>
<dbReference type="GO" id="GO:0003723">
    <property type="term" value="F:RNA binding"/>
    <property type="evidence" value="ECO:0007669"/>
    <property type="project" value="UniProtKB-KW"/>
</dbReference>
<feature type="domain" description="RNA-binding S4" evidence="7">
    <location>
        <begin position="443"/>
        <end position="503"/>
    </location>
</feature>
<dbReference type="EMBL" id="RRUE01000001">
    <property type="protein sequence ID" value="RRN45192.1"/>
    <property type="molecule type" value="Genomic_DNA"/>
</dbReference>
<comment type="caution">
    <text evidence="8">The sequence shown here is derived from an EMBL/GenBank/DDBJ whole genome shotgun (WGS) entry which is preliminary data.</text>
</comment>
<dbReference type="AlphaFoldDB" id="A0A3R8LRH0"/>
<dbReference type="RefSeq" id="WP_125094622.1">
    <property type="nucleotide sequence ID" value="NZ_RRUE01000001.1"/>
</dbReference>
<dbReference type="EC" id="5.4.99.-" evidence="5"/>
<feature type="compositionally biased region" description="Low complexity" evidence="6">
    <location>
        <begin position="145"/>
        <end position="171"/>
    </location>
</feature>
<feature type="compositionally biased region" description="Low complexity" evidence="6">
    <location>
        <begin position="900"/>
        <end position="915"/>
    </location>
</feature>
<dbReference type="PANTHER" id="PTHR47683">
    <property type="entry name" value="PSEUDOURIDINE SYNTHASE FAMILY PROTEIN-RELATED"/>
    <property type="match status" value="1"/>
</dbReference>
<dbReference type="InterPro" id="IPR000748">
    <property type="entry name" value="PsdUridine_synth_RsuA/RluB/E/F"/>
</dbReference>
<dbReference type="OrthoDB" id="9807213at2"/>
<evidence type="ECO:0000256" key="6">
    <source>
        <dbReference type="SAM" id="MobiDB-lite"/>
    </source>
</evidence>
<dbReference type="PROSITE" id="PS50889">
    <property type="entry name" value="S4"/>
    <property type="match status" value="1"/>
</dbReference>
<feature type="region of interest" description="Disordered" evidence="6">
    <location>
        <begin position="306"/>
        <end position="418"/>
    </location>
</feature>
<dbReference type="Gene3D" id="3.30.70.1560">
    <property type="entry name" value="Alpha-L RNA-binding motif"/>
    <property type="match status" value="1"/>
</dbReference>
<dbReference type="InterPro" id="IPR002942">
    <property type="entry name" value="S4_RNA-bd"/>
</dbReference>
<evidence type="ECO:0000256" key="4">
    <source>
        <dbReference type="PROSITE-ProRule" id="PRU00182"/>
    </source>
</evidence>
<dbReference type="NCBIfam" id="TIGR00093">
    <property type="entry name" value="pseudouridine synthase"/>
    <property type="match status" value="1"/>
</dbReference>
<evidence type="ECO:0000256" key="1">
    <source>
        <dbReference type="ARBA" id="ARBA00008348"/>
    </source>
</evidence>
<reference evidence="8 9" key="1">
    <citation type="submission" date="2018-11" db="EMBL/GenBank/DDBJ databases">
        <title>Genome sequencing of Lautropia sp. KCOM 2505 (= ChDC F240).</title>
        <authorList>
            <person name="Kook J.-K."/>
            <person name="Park S.-N."/>
            <person name="Lim Y.K."/>
        </authorList>
    </citation>
    <scope>NUCLEOTIDE SEQUENCE [LARGE SCALE GENOMIC DNA]</scope>
    <source>
        <strain evidence="8 9">KCOM 2505</strain>
    </source>
</reference>
<evidence type="ECO:0000313" key="9">
    <source>
        <dbReference type="Proteomes" id="UP000270261"/>
    </source>
</evidence>
<feature type="compositionally biased region" description="Low complexity" evidence="6">
    <location>
        <begin position="48"/>
        <end position="70"/>
    </location>
</feature>
<evidence type="ECO:0000256" key="3">
    <source>
        <dbReference type="ARBA" id="ARBA00023235"/>
    </source>
</evidence>